<dbReference type="FunFam" id="3.40.50.2300:FF:000574">
    <property type="entry name" value="Response regulator PleD"/>
    <property type="match status" value="1"/>
</dbReference>
<dbReference type="EC" id="2.7.7.65" evidence="1"/>
<evidence type="ECO:0000256" key="1">
    <source>
        <dbReference type="ARBA" id="ARBA00012528"/>
    </source>
</evidence>
<dbReference type="InterPro" id="IPR001789">
    <property type="entry name" value="Sig_transdc_resp-reg_receiver"/>
</dbReference>
<keyword evidence="3" id="KW-0597">Phosphoprotein</keyword>
<dbReference type="PANTHER" id="PTHR45138:SF9">
    <property type="entry name" value="DIGUANYLATE CYCLASE DGCM-RELATED"/>
    <property type="match status" value="1"/>
</dbReference>
<dbReference type="CDD" id="cd01949">
    <property type="entry name" value="GGDEF"/>
    <property type="match status" value="1"/>
</dbReference>
<name>A0A1I5G3C7_9HYPH</name>
<dbReference type="SMART" id="SM00267">
    <property type="entry name" value="GGDEF"/>
    <property type="match status" value="1"/>
</dbReference>
<dbReference type="GO" id="GO:0005886">
    <property type="term" value="C:plasma membrane"/>
    <property type="evidence" value="ECO:0007669"/>
    <property type="project" value="TreeGrafter"/>
</dbReference>
<feature type="domain" description="GGDEF" evidence="5">
    <location>
        <begin position="322"/>
        <end position="457"/>
    </location>
</feature>
<dbReference type="Pfam" id="PF00990">
    <property type="entry name" value="GGDEF"/>
    <property type="match status" value="1"/>
</dbReference>
<dbReference type="FunFam" id="3.30.70.270:FF:000001">
    <property type="entry name" value="Diguanylate cyclase domain protein"/>
    <property type="match status" value="1"/>
</dbReference>
<dbReference type="GO" id="GO:0000160">
    <property type="term" value="P:phosphorelay signal transduction system"/>
    <property type="evidence" value="ECO:0007669"/>
    <property type="project" value="InterPro"/>
</dbReference>
<feature type="modified residue" description="4-aspartylphosphate" evidence="3">
    <location>
        <position position="53"/>
    </location>
</feature>
<organism evidence="6 7">
    <name type="scientific">Cohaesibacter marisflavi</name>
    <dbReference type="NCBI Taxonomy" id="655353"/>
    <lineage>
        <taxon>Bacteria</taxon>
        <taxon>Pseudomonadati</taxon>
        <taxon>Pseudomonadota</taxon>
        <taxon>Alphaproteobacteria</taxon>
        <taxon>Hyphomicrobiales</taxon>
        <taxon>Cohaesibacteraceae</taxon>
    </lineage>
</organism>
<reference evidence="6 7" key="1">
    <citation type="submission" date="2016-10" db="EMBL/GenBank/DDBJ databases">
        <authorList>
            <person name="de Groot N.N."/>
        </authorList>
    </citation>
    <scope>NUCLEOTIDE SEQUENCE [LARGE SCALE GENOMIC DNA]</scope>
    <source>
        <strain evidence="6 7">CGMCC 1.9157</strain>
    </source>
</reference>
<dbReference type="PROSITE" id="PS50110">
    <property type="entry name" value="RESPONSE_REGULATORY"/>
    <property type="match status" value="2"/>
</dbReference>
<dbReference type="InterPro" id="IPR029787">
    <property type="entry name" value="Nucleotide_cyclase"/>
</dbReference>
<dbReference type="Proteomes" id="UP000199236">
    <property type="component" value="Unassembled WGS sequence"/>
</dbReference>
<dbReference type="Pfam" id="PF00072">
    <property type="entry name" value="Response_reg"/>
    <property type="match status" value="2"/>
</dbReference>
<dbReference type="OrthoDB" id="9812260at2"/>
<evidence type="ECO:0000259" key="5">
    <source>
        <dbReference type="PROSITE" id="PS50887"/>
    </source>
</evidence>
<dbReference type="EMBL" id="FOVR01000004">
    <property type="protein sequence ID" value="SFO30051.1"/>
    <property type="molecule type" value="Genomic_DNA"/>
</dbReference>
<protein>
    <recommendedName>
        <fullName evidence="1">diguanylate cyclase</fullName>
        <ecNumber evidence="1">2.7.7.65</ecNumber>
    </recommendedName>
</protein>
<dbReference type="SUPFAM" id="SSF55073">
    <property type="entry name" value="Nucleotide cyclase"/>
    <property type="match status" value="1"/>
</dbReference>
<evidence type="ECO:0000256" key="3">
    <source>
        <dbReference type="PROSITE-ProRule" id="PRU00169"/>
    </source>
</evidence>
<dbReference type="InterPro" id="IPR000160">
    <property type="entry name" value="GGDEF_dom"/>
</dbReference>
<dbReference type="CDD" id="cd17538">
    <property type="entry name" value="REC_D1_PleD-like"/>
    <property type="match status" value="1"/>
</dbReference>
<dbReference type="Gene3D" id="3.40.50.2300">
    <property type="match status" value="2"/>
</dbReference>
<dbReference type="AlphaFoldDB" id="A0A1I5G3C7"/>
<evidence type="ECO:0000259" key="4">
    <source>
        <dbReference type="PROSITE" id="PS50110"/>
    </source>
</evidence>
<dbReference type="PROSITE" id="PS50887">
    <property type="entry name" value="GGDEF"/>
    <property type="match status" value="1"/>
</dbReference>
<dbReference type="GO" id="GO:0043709">
    <property type="term" value="P:cell adhesion involved in single-species biofilm formation"/>
    <property type="evidence" value="ECO:0007669"/>
    <property type="project" value="TreeGrafter"/>
</dbReference>
<dbReference type="NCBIfam" id="NF007135">
    <property type="entry name" value="PRK09581.1"/>
    <property type="match status" value="1"/>
</dbReference>
<comment type="caution">
    <text evidence="3">Lacks conserved residue(s) required for the propagation of feature annotation.</text>
</comment>
<dbReference type="GO" id="GO:1902201">
    <property type="term" value="P:negative regulation of bacterial-type flagellum-dependent cell motility"/>
    <property type="evidence" value="ECO:0007669"/>
    <property type="project" value="TreeGrafter"/>
</dbReference>
<dbReference type="InterPro" id="IPR043128">
    <property type="entry name" value="Rev_trsase/Diguanyl_cyclase"/>
</dbReference>
<proteinExistence type="predicted"/>
<dbReference type="GO" id="GO:0052621">
    <property type="term" value="F:diguanylate cyclase activity"/>
    <property type="evidence" value="ECO:0007669"/>
    <property type="project" value="UniProtKB-EC"/>
</dbReference>
<dbReference type="SMART" id="SM00448">
    <property type="entry name" value="REC"/>
    <property type="match status" value="2"/>
</dbReference>
<evidence type="ECO:0000256" key="2">
    <source>
        <dbReference type="ARBA" id="ARBA00034247"/>
    </source>
</evidence>
<evidence type="ECO:0000313" key="6">
    <source>
        <dbReference type="EMBL" id="SFO30051.1"/>
    </source>
</evidence>
<dbReference type="RefSeq" id="WP_090071901.1">
    <property type="nucleotide sequence ID" value="NZ_FOVR01000004.1"/>
</dbReference>
<accession>A0A1I5G3C7</accession>
<feature type="domain" description="Response regulatory" evidence="4">
    <location>
        <begin position="157"/>
        <end position="272"/>
    </location>
</feature>
<gene>
    <name evidence="6" type="ORF">SAMN04488056_104319</name>
</gene>
<feature type="domain" description="Response regulatory" evidence="4">
    <location>
        <begin position="4"/>
        <end position="120"/>
    </location>
</feature>
<dbReference type="STRING" id="655353.SAMN04488056_104319"/>
<comment type="catalytic activity">
    <reaction evidence="2">
        <text>2 GTP = 3',3'-c-di-GMP + 2 diphosphate</text>
        <dbReference type="Rhea" id="RHEA:24898"/>
        <dbReference type="ChEBI" id="CHEBI:33019"/>
        <dbReference type="ChEBI" id="CHEBI:37565"/>
        <dbReference type="ChEBI" id="CHEBI:58805"/>
        <dbReference type="EC" id="2.7.7.65"/>
    </reaction>
</comment>
<dbReference type="Gene3D" id="3.30.70.270">
    <property type="match status" value="1"/>
</dbReference>
<dbReference type="SUPFAM" id="SSF52172">
    <property type="entry name" value="CheY-like"/>
    <property type="match status" value="2"/>
</dbReference>
<dbReference type="InterPro" id="IPR011006">
    <property type="entry name" value="CheY-like_superfamily"/>
</dbReference>
<dbReference type="InterPro" id="IPR050469">
    <property type="entry name" value="Diguanylate_Cyclase"/>
</dbReference>
<evidence type="ECO:0000313" key="7">
    <source>
        <dbReference type="Proteomes" id="UP000199236"/>
    </source>
</evidence>
<sequence length="461" mass="52256">MSARVLVVDDNPANVKLLDARLSKEYFDVLCAYSGAEALEILSGNMVDIVLLDVMMPAMDGFEVCRRIKANPQTVHIPVIMVTALDQASDRVAGLSVGADDFLTKPVNEVALIARVKNLVRVKTMTDELRSRANTTEQMGFDSSDIMKRLMHHEGGQILLVDDSRASSERIRKQVLGQFDLFLENDYTSALKRCTDQEFDCVMINLDMHTFDPLRLCAQLRSVEACRLTPILLLAQEGDEARIMRAFELGVNDYICHPVERNELLARLRTQVLRKRYTDALQDTIQHTMEMAIMDGLTKLYNRRYMTSHMKSLLVSAREKERPLSVLLMDIDFFKSVNDTHGHDAGDEVLEEFSRRMRKNTRGIDLVCRYGGEEFVVIMPDTDHSLAMVVAERIRKKVSEKPFIIHKGRQMIDVTVSIGLASSCRGEDAQDDLMKRADEALYQAKHEGRNRVVVAQVKEVS</sequence>
<dbReference type="PANTHER" id="PTHR45138">
    <property type="entry name" value="REGULATORY COMPONENTS OF SENSORY TRANSDUCTION SYSTEM"/>
    <property type="match status" value="1"/>
</dbReference>
<dbReference type="NCBIfam" id="TIGR00254">
    <property type="entry name" value="GGDEF"/>
    <property type="match status" value="1"/>
</dbReference>
<keyword evidence="7" id="KW-1185">Reference proteome</keyword>